<dbReference type="InterPro" id="IPR016188">
    <property type="entry name" value="PurM-like_N"/>
</dbReference>
<dbReference type="EMBL" id="OCTN01000001">
    <property type="protein sequence ID" value="SOH92556.1"/>
    <property type="molecule type" value="Genomic_DNA"/>
</dbReference>
<protein>
    <submittedName>
        <fullName evidence="9">Selenide, water dikinase</fullName>
    </submittedName>
</protein>
<organism evidence="9 10">
    <name type="scientific">Pontivivens marinum</name>
    <dbReference type="NCBI Taxonomy" id="1690039"/>
    <lineage>
        <taxon>Bacteria</taxon>
        <taxon>Pseudomonadati</taxon>
        <taxon>Pseudomonadota</taxon>
        <taxon>Alphaproteobacteria</taxon>
        <taxon>Rhodobacterales</taxon>
        <taxon>Paracoccaceae</taxon>
        <taxon>Pontivivens</taxon>
    </lineage>
</organism>
<dbReference type="GO" id="GO:0005524">
    <property type="term" value="F:ATP binding"/>
    <property type="evidence" value="ECO:0007669"/>
    <property type="project" value="UniProtKB-KW"/>
</dbReference>
<dbReference type="GO" id="GO:0016260">
    <property type="term" value="P:selenocysteine biosynthetic process"/>
    <property type="evidence" value="ECO:0007669"/>
    <property type="project" value="TreeGrafter"/>
</dbReference>
<keyword evidence="4" id="KW-0067">ATP-binding</keyword>
<dbReference type="PANTHER" id="PTHR10256">
    <property type="entry name" value="SELENIDE, WATER DIKINASE"/>
    <property type="match status" value="1"/>
</dbReference>
<evidence type="ECO:0000256" key="4">
    <source>
        <dbReference type="ARBA" id="ARBA00022840"/>
    </source>
</evidence>
<evidence type="ECO:0000259" key="7">
    <source>
        <dbReference type="Pfam" id="PF02769"/>
    </source>
</evidence>
<dbReference type="NCBIfam" id="TIGR03169">
    <property type="entry name" value="Nterm_to_SelD"/>
    <property type="match status" value="1"/>
</dbReference>
<evidence type="ECO:0000313" key="10">
    <source>
        <dbReference type="Proteomes" id="UP000220034"/>
    </source>
</evidence>
<evidence type="ECO:0000313" key="9">
    <source>
        <dbReference type="EMBL" id="SOH92556.1"/>
    </source>
</evidence>
<dbReference type="OrthoDB" id="9767928at2"/>
<dbReference type="Pfam" id="PF02769">
    <property type="entry name" value="AIRS_C"/>
    <property type="match status" value="1"/>
</dbReference>
<keyword evidence="2" id="KW-0547">Nucleotide-binding</keyword>
<evidence type="ECO:0000259" key="8">
    <source>
        <dbReference type="Pfam" id="PF07992"/>
    </source>
</evidence>
<keyword evidence="10" id="KW-1185">Reference proteome</keyword>
<dbReference type="GO" id="GO:0016491">
    <property type="term" value="F:oxidoreductase activity"/>
    <property type="evidence" value="ECO:0007669"/>
    <property type="project" value="InterPro"/>
</dbReference>
<proteinExistence type="predicted"/>
<keyword evidence="5" id="KW-0711">Selenium</keyword>
<feature type="domain" description="PurM-like C-terminal" evidence="7">
    <location>
        <begin position="550"/>
        <end position="715"/>
    </location>
</feature>
<dbReference type="InterPro" id="IPR004536">
    <property type="entry name" value="SPS/SelD"/>
</dbReference>
<dbReference type="Gene3D" id="3.50.50.100">
    <property type="match status" value="1"/>
</dbReference>
<evidence type="ECO:0000256" key="1">
    <source>
        <dbReference type="ARBA" id="ARBA00022679"/>
    </source>
</evidence>
<reference evidence="10" key="1">
    <citation type="submission" date="2017-09" db="EMBL/GenBank/DDBJ databases">
        <authorList>
            <person name="Varghese N."/>
            <person name="Submissions S."/>
        </authorList>
    </citation>
    <scope>NUCLEOTIDE SEQUENCE [LARGE SCALE GENOMIC DNA]</scope>
    <source>
        <strain evidence="10">C7</strain>
    </source>
</reference>
<dbReference type="InterPro" id="IPR036188">
    <property type="entry name" value="FAD/NAD-bd_sf"/>
</dbReference>
<dbReference type="SUPFAM" id="SSF55326">
    <property type="entry name" value="PurM N-terminal domain-like"/>
    <property type="match status" value="1"/>
</dbReference>
<evidence type="ECO:0000256" key="3">
    <source>
        <dbReference type="ARBA" id="ARBA00022777"/>
    </source>
</evidence>
<dbReference type="Gene3D" id="3.30.1330.10">
    <property type="entry name" value="PurM-like, N-terminal domain"/>
    <property type="match status" value="1"/>
</dbReference>
<dbReference type="NCBIfam" id="TIGR00476">
    <property type="entry name" value="selD"/>
    <property type="match status" value="1"/>
</dbReference>
<dbReference type="InterPro" id="IPR017584">
    <property type="entry name" value="Pyridine_nucleo_diS_OxRdtase_N"/>
</dbReference>
<dbReference type="InterPro" id="IPR036676">
    <property type="entry name" value="PurM-like_C_sf"/>
</dbReference>
<dbReference type="InterPro" id="IPR036921">
    <property type="entry name" value="PurM-like_N_sf"/>
</dbReference>
<dbReference type="PANTHER" id="PTHR10256:SF0">
    <property type="entry name" value="INACTIVE SELENIDE, WATER DIKINASE-LIKE PROTEIN-RELATED"/>
    <property type="match status" value="1"/>
</dbReference>
<dbReference type="Pfam" id="PF00586">
    <property type="entry name" value="AIRS"/>
    <property type="match status" value="1"/>
</dbReference>
<feature type="domain" description="FAD/NAD(P)-binding" evidence="8">
    <location>
        <begin position="10"/>
        <end position="291"/>
    </location>
</feature>
<gene>
    <name evidence="9" type="ORF">SAMN06273572_101403</name>
</gene>
<keyword evidence="1" id="KW-0808">Transferase</keyword>
<dbReference type="Proteomes" id="UP000220034">
    <property type="component" value="Unassembled WGS sequence"/>
</dbReference>
<keyword evidence="3 9" id="KW-0418">Kinase</keyword>
<sequence length="721" mass="75580">MQPSHPVTRDLVLIGGGHSHALVLRKWGMAPLPGVRVTLISPQPTAPYTGMLPGHVAGHYSRQALDIDLMRLARFAGARVVLQPAIGLDRDARRVIVPERAPIAYDALSINVGISATLPTLAGFSDYAVPAKPLGQFADRWAQFVADVESGKMLPKIAIIGAGVAGAELALSMHHRLRAHKPQITILEAQDALKSTGARARAAIKKHLDRAGIVIQEGAQVQQITADSVLTSTGAVHSNFTVGAAGATPQDWIAQTDLPLTDGFINVGPHLNSPADPTIFAGGDCAHMLHAPREKAGVFAVRQAPYLYDNLRATLSGGRLRSYKPQADYLKLISLGTKQAVVDWHGLAPTGALAWRWKDHIDTTFMRKFDDLPPMNTPAQPPKLAAQGVAELIAAQPMCGGCGAKVGAATLRNQISALPAPHRSDVAEGAGDDAALLHHGTGFQTFTTDHFRAFIDDPWLLTRIAALHALGDVWAMGGQPQAALSQIILPRMAETVQADTLREIMDAATMTLREAGADLVGGHTSLGAEMTVGFSITGLVDHPIRLSGAQAGDALILTKPLGTGTILAADMQAQAPGHAVAAALASMSHSSAQAAAILAPVAHAMTDVTGFGLAGHLFGILDLCNLSADISDIPLLRGAQELAAAGHRSSLFPQNTMRIAEVTGPAGPIKDLLFDPQTSGGMLAAVPADRASDILRALQDAGYPARQIGTLSNGPSQIRLQ</sequence>
<evidence type="ECO:0000256" key="2">
    <source>
        <dbReference type="ARBA" id="ARBA00022741"/>
    </source>
</evidence>
<dbReference type="GO" id="GO:0004756">
    <property type="term" value="F:selenide, water dikinase activity"/>
    <property type="evidence" value="ECO:0007669"/>
    <property type="project" value="TreeGrafter"/>
</dbReference>
<dbReference type="GO" id="GO:0005737">
    <property type="term" value="C:cytoplasm"/>
    <property type="evidence" value="ECO:0007669"/>
    <property type="project" value="TreeGrafter"/>
</dbReference>
<dbReference type="Pfam" id="PF07992">
    <property type="entry name" value="Pyr_redox_2"/>
    <property type="match status" value="1"/>
</dbReference>
<evidence type="ECO:0000256" key="5">
    <source>
        <dbReference type="ARBA" id="ARBA00023266"/>
    </source>
</evidence>
<accession>A0A2C9CMF2</accession>
<dbReference type="InterPro" id="IPR010918">
    <property type="entry name" value="PurM-like_C_dom"/>
</dbReference>
<dbReference type="AlphaFoldDB" id="A0A2C9CMF2"/>
<name>A0A2C9CMF2_9RHOB</name>
<dbReference type="SUPFAM" id="SSF56042">
    <property type="entry name" value="PurM C-terminal domain-like"/>
    <property type="match status" value="1"/>
</dbReference>
<dbReference type="Gene3D" id="3.90.650.10">
    <property type="entry name" value="PurM-like C-terminal domain"/>
    <property type="match status" value="1"/>
</dbReference>
<evidence type="ECO:0000259" key="6">
    <source>
        <dbReference type="Pfam" id="PF00586"/>
    </source>
</evidence>
<dbReference type="RefSeq" id="WP_097928130.1">
    <property type="nucleotide sequence ID" value="NZ_OCTN01000001.1"/>
</dbReference>
<dbReference type="InterPro" id="IPR023753">
    <property type="entry name" value="FAD/NAD-binding_dom"/>
</dbReference>
<dbReference type="SUPFAM" id="SSF51905">
    <property type="entry name" value="FAD/NAD(P)-binding domain"/>
    <property type="match status" value="2"/>
</dbReference>
<feature type="domain" description="PurM-like N-terminal" evidence="6">
    <location>
        <begin position="431"/>
        <end position="540"/>
    </location>
</feature>
<dbReference type="CDD" id="cd02195">
    <property type="entry name" value="SelD"/>
    <property type="match status" value="1"/>
</dbReference>